<gene>
    <name evidence="1" type="ORF">GCM10007362_11070</name>
</gene>
<proteinExistence type="predicted"/>
<comment type="caution">
    <text evidence="1">The sequence shown here is derived from an EMBL/GenBank/DDBJ whole genome shotgun (WGS) entry which is preliminary data.</text>
</comment>
<sequence>MRTKIKLPDQRVLLFVLAVLLVTAVAATAVLLRQPSADTTAEAEASSGENFRLVVDGGIYMPNENRSLISSYRAEDTIRDALERSGIIRFDNEGRIASVDDTELHSELVWSVKQNGKEIPGDDFSARVQAGDEILLYIEAPGNDGAPVNTLLISGGELNPSLGGSYAHPYAEGTLVRDVLKASGLVTMSENDRNIRLVKANPDTQEGYMTKPRERWVLKVNGKELNPDRGFDMPLQPGDYVELTLERF</sequence>
<name>A0ABQ1ZRD7_9BACL</name>
<organism evidence="1 2">
    <name type="scientific">Saccharibacillus endophyticus</name>
    <dbReference type="NCBI Taxonomy" id="2060666"/>
    <lineage>
        <taxon>Bacteria</taxon>
        <taxon>Bacillati</taxon>
        <taxon>Bacillota</taxon>
        <taxon>Bacilli</taxon>
        <taxon>Bacillales</taxon>
        <taxon>Paenibacillaceae</taxon>
        <taxon>Saccharibacillus</taxon>
    </lineage>
</organism>
<evidence type="ECO:0000313" key="1">
    <source>
        <dbReference type="EMBL" id="GGH72702.1"/>
    </source>
</evidence>
<evidence type="ECO:0000313" key="2">
    <source>
        <dbReference type="Proteomes" id="UP000605427"/>
    </source>
</evidence>
<keyword evidence="2" id="KW-1185">Reference proteome</keyword>
<dbReference type="Proteomes" id="UP000605427">
    <property type="component" value="Unassembled WGS sequence"/>
</dbReference>
<dbReference type="RefSeq" id="WP_172240188.1">
    <property type="nucleotide sequence ID" value="NZ_BMDD01000001.1"/>
</dbReference>
<dbReference type="EMBL" id="BMDD01000001">
    <property type="protein sequence ID" value="GGH72702.1"/>
    <property type="molecule type" value="Genomic_DNA"/>
</dbReference>
<protein>
    <submittedName>
        <fullName evidence="1">Uncharacterized protein</fullName>
    </submittedName>
</protein>
<accession>A0ABQ1ZRD7</accession>
<reference evidence="2" key="1">
    <citation type="journal article" date="2019" name="Int. J. Syst. Evol. Microbiol.">
        <title>The Global Catalogue of Microorganisms (GCM) 10K type strain sequencing project: providing services to taxonomists for standard genome sequencing and annotation.</title>
        <authorList>
            <consortium name="The Broad Institute Genomics Platform"/>
            <consortium name="The Broad Institute Genome Sequencing Center for Infectious Disease"/>
            <person name="Wu L."/>
            <person name="Ma J."/>
        </authorList>
    </citation>
    <scope>NUCLEOTIDE SEQUENCE [LARGE SCALE GENOMIC DNA]</scope>
    <source>
        <strain evidence="2">CCM 8702</strain>
    </source>
</reference>